<organism evidence="2 3">
    <name type="scientific">Nocardia speluncae</name>
    <dbReference type="NCBI Taxonomy" id="419477"/>
    <lineage>
        <taxon>Bacteria</taxon>
        <taxon>Bacillati</taxon>
        <taxon>Actinomycetota</taxon>
        <taxon>Actinomycetes</taxon>
        <taxon>Mycobacteriales</taxon>
        <taxon>Nocardiaceae</taxon>
        <taxon>Nocardia</taxon>
    </lineage>
</organism>
<sequence>MTAVRSIRAMVCGAGIALLVAGCGTDSEGAATTVTTTTGLPIAAEAPTSFDPCTDIPQEVLASESLVPDTLDSNVDGGQGIKWRGCGYVAPDSYAVGITTTNLTLPVVRDNDEFVVRQEYTVDGRAAMAVDAADEPDLRASCTFYVEMAGGSLELSMSNPASNDKTGHLDTCGLALALAEKVVPLIPDA</sequence>
<dbReference type="AlphaFoldDB" id="A0A846XE47"/>
<protein>
    <submittedName>
        <fullName evidence="2">DUF3558 domain-containing protein</fullName>
    </submittedName>
</protein>
<name>A0A846XE47_9NOCA</name>
<dbReference type="Pfam" id="PF12079">
    <property type="entry name" value="DUF3558"/>
    <property type="match status" value="1"/>
</dbReference>
<gene>
    <name evidence="2" type="ORF">HGA13_11295</name>
</gene>
<evidence type="ECO:0000313" key="2">
    <source>
        <dbReference type="EMBL" id="NKY33657.1"/>
    </source>
</evidence>
<proteinExistence type="predicted"/>
<feature type="signal peptide" evidence="1">
    <location>
        <begin position="1"/>
        <end position="21"/>
    </location>
</feature>
<feature type="chain" id="PRO_5038414258" evidence="1">
    <location>
        <begin position="22"/>
        <end position="189"/>
    </location>
</feature>
<evidence type="ECO:0000256" key="1">
    <source>
        <dbReference type="SAM" id="SignalP"/>
    </source>
</evidence>
<keyword evidence="3" id="KW-1185">Reference proteome</keyword>
<dbReference type="PROSITE" id="PS51257">
    <property type="entry name" value="PROKAR_LIPOPROTEIN"/>
    <property type="match status" value="1"/>
</dbReference>
<accession>A0A846XE47</accession>
<keyword evidence="1" id="KW-0732">Signal</keyword>
<dbReference type="EMBL" id="JAAXOO010000002">
    <property type="protein sequence ID" value="NKY33657.1"/>
    <property type="molecule type" value="Genomic_DNA"/>
</dbReference>
<dbReference type="RefSeq" id="WP_068047372.1">
    <property type="nucleotide sequence ID" value="NZ_JAAXOO010000002.1"/>
</dbReference>
<dbReference type="InterPro" id="IPR024520">
    <property type="entry name" value="DUF3558"/>
</dbReference>
<comment type="caution">
    <text evidence="2">The sequence shown here is derived from an EMBL/GenBank/DDBJ whole genome shotgun (WGS) entry which is preliminary data.</text>
</comment>
<evidence type="ECO:0000313" key="3">
    <source>
        <dbReference type="Proteomes" id="UP000565715"/>
    </source>
</evidence>
<dbReference type="Proteomes" id="UP000565715">
    <property type="component" value="Unassembled WGS sequence"/>
</dbReference>
<reference evidence="2 3" key="1">
    <citation type="submission" date="2020-04" db="EMBL/GenBank/DDBJ databases">
        <title>MicrobeNet Type strains.</title>
        <authorList>
            <person name="Nicholson A.C."/>
        </authorList>
    </citation>
    <scope>NUCLEOTIDE SEQUENCE [LARGE SCALE GENOMIC DNA]</scope>
    <source>
        <strain evidence="2 3">DSM 45078</strain>
    </source>
</reference>